<evidence type="ECO:0000256" key="5">
    <source>
        <dbReference type="SAM" id="MobiDB-lite"/>
    </source>
</evidence>
<feature type="compositionally biased region" description="Basic and acidic residues" evidence="5">
    <location>
        <begin position="278"/>
        <end position="291"/>
    </location>
</feature>
<keyword evidence="4" id="KW-0547">Nucleotide-binding</keyword>
<dbReference type="GO" id="GO:0043139">
    <property type="term" value="F:5'-3' DNA helicase activity"/>
    <property type="evidence" value="ECO:0007669"/>
    <property type="project" value="UniProtKB-EC"/>
</dbReference>
<dbReference type="Pfam" id="PF05970">
    <property type="entry name" value="PIF1"/>
    <property type="match status" value="1"/>
</dbReference>
<dbReference type="GO" id="GO:0000723">
    <property type="term" value="P:telomere maintenance"/>
    <property type="evidence" value="ECO:0007669"/>
    <property type="project" value="InterPro"/>
</dbReference>
<dbReference type="PROSITE" id="PS50600">
    <property type="entry name" value="ULP_PROTEASE"/>
    <property type="match status" value="1"/>
</dbReference>
<evidence type="ECO:0000256" key="2">
    <source>
        <dbReference type="ARBA" id="ARBA00022670"/>
    </source>
</evidence>
<reference evidence="7" key="1">
    <citation type="journal article" date="2018" name="Nat. Genet.">
        <title>Extensive intraspecific gene order and gene structural variations between Mo17 and other maize genomes.</title>
        <authorList>
            <person name="Sun S."/>
            <person name="Zhou Y."/>
            <person name="Chen J."/>
            <person name="Shi J."/>
            <person name="Zhao H."/>
            <person name="Zhao H."/>
            <person name="Song W."/>
            <person name="Zhang M."/>
            <person name="Cui Y."/>
            <person name="Dong X."/>
            <person name="Liu H."/>
            <person name="Ma X."/>
            <person name="Jiao Y."/>
            <person name="Wang B."/>
            <person name="Wei X."/>
            <person name="Stein J.C."/>
            <person name="Glaubitz J.C."/>
            <person name="Lu F."/>
            <person name="Yu G."/>
            <person name="Liang C."/>
            <person name="Fengler K."/>
            <person name="Li B."/>
            <person name="Rafalski A."/>
            <person name="Schnable P.S."/>
            <person name="Ware D.H."/>
            <person name="Buckler E.S."/>
            <person name="Lai J."/>
        </authorList>
    </citation>
    <scope>NUCLEOTIDE SEQUENCE [LARGE SCALE GENOMIC DNA]</scope>
    <source>
        <tissue evidence="7">Seedling</tissue>
    </source>
</reference>
<dbReference type="InterPro" id="IPR049163">
    <property type="entry name" value="Pif1-like_2B_dom"/>
</dbReference>
<comment type="similarity">
    <text evidence="1">Belongs to the peptidase C48 family.</text>
</comment>
<dbReference type="Pfam" id="PF02902">
    <property type="entry name" value="Peptidase_C48"/>
    <property type="match status" value="1"/>
</dbReference>
<dbReference type="GO" id="GO:0016887">
    <property type="term" value="F:ATP hydrolysis activity"/>
    <property type="evidence" value="ECO:0007669"/>
    <property type="project" value="RHEA"/>
</dbReference>
<evidence type="ECO:0000256" key="4">
    <source>
        <dbReference type="RuleBase" id="RU363044"/>
    </source>
</evidence>
<evidence type="ECO:0000313" key="7">
    <source>
        <dbReference type="EMBL" id="PWZ08237.1"/>
    </source>
</evidence>
<comment type="caution">
    <text evidence="7">The sequence shown here is derived from an EMBL/GenBank/DDBJ whole genome shotgun (WGS) entry which is preliminary data.</text>
</comment>
<dbReference type="PANTHER" id="PTHR10492:SF92">
    <property type="entry name" value="ATP-DEPENDENT DNA HELICASE"/>
    <property type="match status" value="1"/>
</dbReference>
<dbReference type="Pfam" id="PF14214">
    <property type="entry name" value="Helitron_like_N"/>
    <property type="match status" value="1"/>
</dbReference>
<comment type="catalytic activity">
    <reaction evidence="4">
        <text>ATP + H2O = ADP + phosphate + H(+)</text>
        <dbReference type="Rhea" id="RHEA:13065"/>
        <dbReference type="ChEBI" id="CHEBI:15377"/>
        <dbReference type="ChEBI" id="CHEBI:15378"/>
        <dbReference type="ChEBI" id="CHEBI:30616"/>
        <dbReference type="ChEBI" id="CHEBI:43474"/>
        <dbReference type="ChEBI" id="CHEBI:456216"/>
        <dbReference type="EC" id="5.6.2.3"/>
    </reaction>
</comment>
<dbReference type="EC" id="5.6.2.3" evidence="4"/>
<dbReference type="InterPro" id="IPR038765">
    <property type="entry name" value="Papain-like_cys_pep_sf"/>
</dbReference>
<keyword evidence="4" id="KW-0067">ATP-binding</keyword>
<comment type="similarity">
    <text evidence="4">Belongs to the helicase family.</text>
</comment>
<dbReference type="ExpressionAtlas" id="A0A3L6DJ43">
    <property type="expression patterns" value="baseline and differential"/>
</dbReference>
<dbReference type="EMBL" id="NCVQ01000009">
    <property type="protein sequence ID" value="PWZ08237.1"/>
    <property type="molecule type" value="Genomic_DNA"/>
</dbReference>
<dbReference type="GO" id="GO:0008234">
    <property type="term" value="F:cysteine-type peptidase activity"/>
    <property type="evidence" value="ECO:0007669"/>
    <property type="project" value="InterPro"/>
</dbReference>
<dbReference type="PANTHER" id="PTHR10492">
    <property type="match status" value="1"/>
</dbReference>
<dbReference type="Pfam" id="PF21530">
    <property type="entry name" value="Pif1_2B_dom"/>
    <property type="match status" value="1"/>
</dbReference>
<accession>A0A3L6DJ43</accession>
<dbReference type="SUPFAM" id="SSF52540">
    <property type="entry name" value="P-loop containing nucleoside triphosphate hydrolases"/>
    <property type="match status" value="2"/>
</dbReference>
<evidence type="ECO:0000256" key="3">
    <source>
        <dbReference type="ARBA" id="ARBA00022801"/>
    </source>
</evidence>
<keyword evidence="2" id="KW-0645">Protease</keyword>
<dbReference type="FunFam" id="3.40.50.300:FF:002884">
    <property type="entry name" value="ATP-dependent DNA helicase"/>
    <property type="match status" value="1"/>
</dbReference>
<keyword evidence="3 4" id="KW-0378">Hydrolase</keyword>
<dbReference type="GO" id="GO:0006281">
    <property type="term" value="P:DNA repair"/>
    <property type="evidence" value="ECO:0007669"/>
    <property type="project" value="UniProtKB-KW"/>
</dbReference>
<feature type="region of interest" description="Disordered" evidence="5">
    <location>
        <begin position="257"/>
        <end position="326"/>
    </location>
</feature>
<keyword evidence="4" id="KW-0233">DNA recombination</keyword>
<keyword evidence="4" id="KW-0234">DNA repair</keyword>
<sequence>MCYIYVTRCKVLMEPIVLNRERATTAQRKRMPMLFDDYRDEDFYGLPRKYSIVARVEVKFPIEPRFRDRQHFILSDINGAKIEAITYMYETVKHFDNLLHEKHDYKMHNVKFSLHPGEFNFRHLNGPMELCLDQQTIVEPYTVPIQMTPFPKQILLNLADIAELPNRTLVDIMAIVVHLDTIHRTMWGPFRKIVIMDARGYLHIIKVWGDLLNKNALRWALAKEHYGIIIGTMFRRFRRQECLESSDHTTIHFNPFHHNTHHFGPDENGSKRLGPNVDAKERKRQRERERYAAMTVEQKNEKSIKRREVRQRNKGPPIQPEASRVSLSNGCSTIDFTNFPTQVPNVNLDDDSDWLHRNETFKSDDAFTTRDLLTPGGVHETFGNTPNHNLGRAAYFRERYKNLTPAERELRRERLRLYNNTPKRKESKIEYIRKRRALLADTLSQESIAMESPTYTPKVVHPTTDAIEPDGSAVTPCDWVIPDIASNPFLPASTKTEDADSLRMSTRPLRRKQHVPRGERQAILARRNWQFEASISRNMATATEDTISDAEEGDDWTHTQSKPRVISNVDDDDGVVFEDDADENEGYLFAGQYEDTDEDIEIDGSQDESTATDVPDPYDKVYSNIPEETHMLKTVPNCSYCTAKKFEYESPGFCCRGGKVELAPLETPTQLKRLWDSADSDARHFRDNIRFFNGHFSFTSLYCCLDSMTTNVRDSGIYTFRAQGMMYHNIKSFGREGGAEHKHLELYFYDDDPTLEHRYRKCREEHQQKDKEVIRQIVDILRGNPYSEHLRTMGHVDNLDDYRIALNLDQTLNQKTYNTPLTSEVAAVWIEGSEGRGQFSKSVMLHGKDSSSHCIRSYHGCYDALSYPLFFPRGELGWHANIPKVGVSMDEVDAYRATHRASNANDEDAESPSHLCVSVRDYYCYKFQIRPGVFNPILHGKRLFQQFAVDTYIKIESSRLDYIRRNQDRLRADLYQGLVDSMVDGDIRAEKVGKRTVLSTSFIGGPRDMRRRYMDAMALVRKFGKPDIFLTMTCNPNWDEIRRELLPGQTPQDRPDLVVRVFHAKLQELKHRLTKQDILGKVRAYVYVVEFQKRGLPHAHFLLIMQRKYKLTCPEQYDLLISAEIPSNKYPELRKMVIKHMMHGPCGSLNPNCPCTKGRNSCKNHYPRPFSDTTLQGKDSYPIYRCCDDDRKEKVRGCELDNRWVVPYNPYLLRLFNCHINVEACGSIKAVKYLFKYIYKGHDRASVVMRDASKADDDVDEIKQYRDARWVTPPEALWRIYGFELSQISPPVMQLQLHLPNMHMVAFHERQMVERVVNRPGADRSMLTAYLRRIGYTRRLVASYIVTSLSGTLGRVVRAKYGNEGNEIQVDKSGERYYLCVLLNHVTGAASYVDLRTVDGVTLPTFREAAEIRGLLESDNTLDECLTERALFQMPSALRRLFATILVYCEPSDVAVLWQKHKYSMSEDYQHRSQNKTHVEQMVLIDIRNMLQSMGKDIKTLPLPPIIDAYDDAIGTAREVYEEEIIQPTVGDVALKDSLNEEQRAAYDKIMSAVDTDQGGLFFVDGPGGTGKTYLYRVLLATLRNQGKIAVATATSGVAASIMPGGRTAHSRFKIPLTIDDGAVCSFTKQSGTAELLRKASLIIWDEASMTKRQAVEALDNSMRDIMGRPALPFGGKTIVFGGDFRQVLPVVRKGSRAQVVASSLRMSYLWESMSHLKLVSNMRAKNDPWFAEFLLRVGGGTEETNIDGDIRLPDDVCVPYTGSDNDLDNLIDFAFPNLNENMSDSTYITSRAILSTRNDWVDMINVKMIDRFQGEHMVYHSFDSAMDDPHNYYPPEFLNTLTPNGLPPHVLKLKIGCPVILLRNIDPANGLCNGTRLVVRGFQRNSIDAEIVLGQHVGKWIFLPRIPLCPSDEEMFPFQFKRKQFPVRLSFAMTVNKAQGQTIPNVGVYLPEPVFSHGQLYVALSRATARSNIKILVIPAVDGRKKSRKGVKKLPTVDCGTYTKNIVYKESDSPIEHKDSCHPSCRWEEKVKEGCKKTPHRRLWDIYQEHRLQRGFCLARMESLFVGLSHNKPKKSVATAIVREVLSHDWLLLDYICTQGDLALIDFIKEIPCEPRVEVVLIDDAFVERKWMECLFQPNAYLGDEVIDCYINLIKAQKHLKCRSGGRVHIENAFQFNFLKRDGDVEIKTEELYPIKDMTQICSAERRVLLYLDHDMVFIPINIRETHWYLAVIHARNMEIQVLDSLGSSQDRKDLTDSIKGLQRQIDMISQRMELKDHRWPDLQVASWPLREIDMGYAKQTDSSSCGLFLLNYIEYWTGDELSDSFTQILENPTDSNKRKLLHVLDDSEVVYEDEEGPITQADLQRWFVDDWDKRAPVKVTPLTFEGCTNDFLMVGLSTKDMPVTKADSIDVLCDYIMAIDDDTTLERTWVRSFNPFKIEISVKDLQNILTTNQDMILRCFDMAVRLLANKESRRPKEEIINNRKHYMDMRFWVLMPWKFNGCYALFVIDHVKKHVTFIDFTPTQDWCKHMPYKRFAEAIIMTSKKYNIAYNKKRSGWAEDIFKWEHTIQTGVPIDLRGFNTSYLVLQAMAMWGNDRPLKFVGDAKTLRRNFMIDLLSYEDNSCRYAIPANKYEGASSPDSNGDDGGDREEVLPRVRPGVVYLEDCWKTCLEVTDAMTSLILVSSSFIDCSCSRKSFQHGDQSLSAPDDSCRLTLGLGPTPNLYSADSHSFGGNKAYQSATLLSQHCATTDPGLMLGLSRCSSRNLQSTRASGSNNYSPARKTVIILPLIDEGSTSAKRKKGVYLLPLLFVPRSEDLCLNGTSTDTYAQQHVGTECDTESGHDRSLNLHEIQPSADLSITVGCFFAATSDVAADTSDEQRSHQRHPKKCRFNGCSKEVPEAISSAADSNMDHAISSSGHGAWSDCVDSSGDMQSAGRLLIPLQVLVPGSLKDAPSCGLAGNGRDDGVSRNQSCGLVVPEGRVHGGGLMSMLGVGGNLGSNPDGSKA</sequence>
<gene>
    <name evidence="7" type="primary">pif1_116</name>
    <name evidence="7" type="ORF">Zm00014a_011764</name>
</gene>
<evidence type="ECO:0000259" key="6">
    <source>
        <dbReference type="PROSITE" id="PS50600"/>
    </source>
</evidence>
<dbReference type="Proteomes" id="UP000251960">
    <property type="component" value="Chromosome 8"/>
</dbReference>
<dbReference type="InterPro" id="IPR027417">
    <property type="entry name" value="P-loop_NTPase"/>
</dbReference>
<keyword evidence="4" id="KW-0227">DNA damage</keyword>
<dbReference type="InterPro" id="IPR025476">
    <property type="entry name" value="Helitron_helicase-like"/>
</dbReference>
<dbReference type="SUPFAM" id="SSF54001">
    <property type="entry name" value="Cysteine proteinases"/>
    <property type="match status" value="1"/>
</dbReference>
<proteinExistence type="inferred from homology"/>
<dbReference type="Gene3D" id="3.40.395.10">
    <property type="entry name" value="Adenoviral Proteinase, Chain A"/>
    <property type="match status" value="1"/>
</dbReference>
<dbReference type="GO" id="GO:0005524">
    <property type="term" value="F:ATP binding"/>
    <property type="evidence" value="ECO:0007669"/>
    <property type="project" value="UniProtKB-KW"/>
</dbReference>
<dbReference type="Gene3D" id="2.40.50.140">
    <property type="entry name" value="Nucleic acid-binding proteins"/>
    <property type="match status" value="1"/>
</dbReference>
<dbReference type="GO" id="GO:0006508">
    <property type="term" value="P:proteolysis"/>
    <property type="evidence" value="ECO:0007669"/>
    <property type="project" value="UniProtKB-KW"/>
</dbReference>
<feature type="domain" description="Ubiquitin-like protease family profile" evidence="6">
    <location>
        <begin position="2126"/>
        <end position="2318"/>
    </location>
</feature>
<evidence type="ECO:0000256" key="1">
    <source>
        <dbReference type="ARBA" id="ARBA00005234"/>
    </source>
</evidence>
<dbReference type="InterPro" id="IPR003653">
    <property type="entry name" value="Peptidase_C48_C"/>
</dbReference>
<dbReference type="CDD" id="cd18809">
    <property type="entry name" value="SF1_C_RecD"/>
    <property type="match status" value="1"/>
</dbReference>
<dbReference type="InterPro" id="IPR010285">
    <property type="entry name" value="DNA_helicase_pif1-like_DEAD"/>
</dbReference>
<comment type="cofactor">
    <cofactor evidence="4">
        <name>Mg(2+)</name>
        <dbReference type="ChEBI" id="CHEBI:18420"/>
    </cofactor>
</comment>
<dbReference type="InterPro" id="IPR012340">
    <property type="entry name" value="NA-bd_OB-fold"/>
</dbReference>
<dbReference type="GO" id="GO:0006310">
    <property type="term" value="P:DNA recombination"/>
    <property type="evidence" value="ECO:0007669"/>
    <property type="project" value="UniProtKB-KW"/>
</dbReference>
<organism evidence="7">
    <name type="scientific">Zea mays</name>
    <name type="common">Maize</name>
    <dbReference type="NCBI Taxonomy" id="4577"/>
    <lineage>
        <taxon>Eukaryota</taxon>
        <taxon>Viridiplantae</taxon>
        <taxon>Streptophyta</taxon>
        <taxon>Embryophyta</taxon>
        <taxon>Tracheophyta</taxon>
        <taxon>Spermatophyta</taxon>
        <taxon>Magnoliopsida</taxon>
        <taxon>Liliopsida</taxon>
        <taxon>Poales</taxon>
        <taxon>Poaceae</taxon>
        <taxon>PACMAD clade</taxon>
        <taxon>Panicoideae</taxon>
        <taxon>Andropogonodae</taxon>
        <taxon>Andropogoneae</taxon>
        <taxon>Tripsacinae</taxon>
        <taxon>Zea</taxon>
    </lineage>
</organism>
<protein>
    <recommendedName>
        <fullName evidence="4">ATP-dependent DNA helicase</fullName>
        <ecNumber evidence="4">5.6.2.3</ecNumber>
    </recommendedName>
</protein>
<dbReference type="Gene3D" id="3.40.50.300">
    <property type="entry name" value="P-loop containing nucleotide triphosphate hydrolases"/>
    <property type="match status" value="1"/>
</dbReference>
<keyword evidence="4 7" id="KW-0347">Helicase</keyword>
<name>A0A3L6DJ43_MAIZE</name>
<feature type="compositionally biased region" description="Basic residues" evidence="5">
    <location>
        <begin position="304"/>
        <end position="313"/>
    </location>
</feature>